<dbReference type="InterPro" id="IPR025527">
    <property type="entry name" value="HUWE1/Rev1_UBM"/>
</dbReference>
<comment type="caution">
    <text evidence="4">The sequence shown here is derived from an EMBL/GenBank/DDBJ whole genome shotgun (WGS) entry which is preliminary data.</text>
</comment>
<dbReference type="Gene3D" id="2.40.50.140">
    <property type="entry name" value="Nucleic acid-binding proteins"/>
    <property type="match status" value="1"/>
</dbReference>
<protein>
    <recommendedName>
        <fullName evidence="3">BRCA2 OB1 domain-containing protein</fullName>
    </recommendedName>
</protein>
<feature type="region of interest" description="Disordered" evidence="2">
    <location>
        <begin position="997"/>
        <end position="1033"/>
    </location>
</feature>
<evidence type="ECO:0000259" key="3">
    <source>
        <dbReference type="Pfam" id="PF09103"/>
    </source>
</evidence>
<accession>A0A2N5UNE4</accession>
<dbReference type="InterPro" id="IPR015525">
    <property type="entry name" value="BRCA2"/>
</dbReference>
<gene>
    <name evidence="4" type="ORF">PCASD_05366</name>
</gene>
<dbReference type="EMBL" id="PGCI01000117">
    <property type="protein sequence ID" value="PLW39273.1"/>
    <property type="molecule type" value="Genomic_DNA"/>
</dbReference>
<dbReference type="Proteomes" id="UP000235392">
    <property type="component" value="Unassembled WGS sequence"/>
</dbReference>
<proteinExistence type="predicted"/>
<dbReference type="Pfam" id="PF14377">
    <property type="entry name" value="UBM"/>
    <property type="match status" value="1"/>
</dbReference>
<evidence type="ECO:0000313" key="4">
    <source>
        <dbReference type="EMBL" id="PLW39273.1"/>
    </source>
</evidence>
<feature type="compositionally biased region" description="Polar residues" evidence="2">
    <location>
        <begin position="295"/>
        <end position="321"/>
    </location>
</feature>
<dbReference type="PANTHER" id="PTHR11289">
    <property type="entry name" value="BREAST CANCER TYPE 2 SUSCEPTIBILITY PROTEIN BRCA2"/>
    <property type="match status" value="1"/>
</dbReference>
<feature type="region of interest" description="Disordered" evidence="2">
    <location>
        <begin position="279"/>
        <end position="326"/>
    </location>
</feature>
<dbReference type="SUPFAM" id="SSF50249">
    <property type="entry name" value="Nucleic acid-binding proteins"/>
    <property type="match status" value="1"/>
</dbReference>
<feature type="region of interest" description="Disordered" evidence="2">
    <location>
        <begin position="908"/>
        <end position="941"/>
    </location>
</feature>
<organism evidence="4 5">
    <name type="scientific">Puccinia coronata f. sp. avenae</name>
    <dbReference type="NCBI Taxonomy" id="200324"/>
    <lineage>
        <taxon>Eukaryota</taxon>
        <taxon>Fungi</taxon>
        <taxon>Dikarya</taxon>
        <taxon>Basidiomycota</taxon>
        <taxon>Pucciniomycotina</taxon>
        <taxon>Pucciniomycetes</taxon>
        <taxon>Pucciniales</taxon>
        <taxon>Pucciniaceae</taxon>
        <taxon>Puccinia</taxon>
    </lineage>
</organism>
<evidence type="ECO:0000256" key="1">
    <source>
        <dbReference type="ARBA" id="ARBA00022679"/>
    </source>
</evidence>
<evidence type="ECO:0000256" key="2">
    <source>
        <dbReference type="SAM" id="MobiDB-lite"/>
    </source>
</evidence>
<dbReference type="GO" id="GO:0016740">
    <property type="term" value="F:transferase activity"/>
    <property type="evidence" value="ECO:0007669"/>
    <property type="project" value="UniProtKB-KW"/>
</dbReference>
<dbReference type="PANTHER" id="PTHR11289:SF0">
    <property type="entry name" value="BREAST CANCER TYPE 2 SUSCEPTIBILITY PROTEIN"/>
    <property type="match status" value="1"/>
</dbReference>
<keyword evidence="1" id="KW-0808">Transferase</keyword>
<feature type="compositionally biased region" description="Basic and acidic residues" evidence="2">
    <location>
        <begin position="997"/>
        <end position="1007"/>
    </location>
</feature>
<feature type="region of interest" description="Disordered" evidence="2">
    <location>
        <begin position="861"/>
        <end position="891"/>
    </location>
</feature>
<dbReference type="GO" id="GO:0000724">
    <property type="term" value="P:double-strand break repair via homologous recombination"/>
    <property type="evidence" value="ECO:0007669"/>
    <property type="project" value="InterPro"/>
</dbReference>
<reference evidence="4 5" key="1">
    <citation type="submission" date="2017-11" db="EMBL/GenBank/DDBJ databases">
        <title>De novo assembly and phasing of dikaryotic genomes from two isolates of Puccinia coronata f. sp. avenae, the causal agent of oat crown rust.</title>
        <authorList>
            <person name="Miller M.E."/>
            <person name="Zhang Y."/>
            <person name="Omidvar V."/>
            <person name="Sperschneider J."/>
            <person name="Schwessinger B."/>
            <person name="Raley C."/>
            <person name="Palmer J.M."/>
            <person name="Garnica D."/>
            <person name="Upadhyaya N."/>
            <person name="Rathjen J."/>
            <person name="Taylor J.M."/>
            <person name="Park R.F."/>
            <person name="Dodds P.N."/>
            <person name="Hirsch C.D."/>
            <person name="Kianian S.F."/>
            <person name="Figueroa M."/>
        </authorList>
    </citation>
    <scope>NUCLEOTIDE SEQUENCE [LARGE SCALE GENOMIC DNA]</scope>
    <source>
        <strain evidence="4">12SD80</strain>
    </source>
</reference>
<dbReference type="InterPro" id="IPR015187">
    <property type="entry name" value="BRCA2_OB_1"/>
</dbReference>
<dbReference type="AlphaFoldDB" id="A0A2N5UNE4"/>
<dbReference type="Pfam" id="PF09103">
    <property type="entry name" value="BRCA-2_OB1"/>
    <property type="match status" value="1"/>
</dbReference>
<name>A0A2N5UNE4_9BASI</name>
<dbReference type="InterPro" id="IPR012340">
    <property type="entry name" value="NA-bd_OB-fold"/>
</dbReference>
<evidence type="ECO:0000313" key="5">
    <source>
        <dbReference type="Proteomes" id="UP000235392"/>
    </source>
</evidence>
<feature type="compositionally biased region" description="Polar residues" evidence="2">
    <location>
        <begin position="927"/>
        <end position="937"/>
    </location>
</feature>
<dbReference type="GO" id="GO:0006355">
    <property type="term" value="P:regulation of DNA-templated transcription"/>
    <property type="evidence" value="ECO:0007669"/>
    <property type="project" value="TreeGrafter"/>
</dbReference>
<sequence>MFHSPDHQLFTQLQPSALGFGLPFSLGRPALSSRLPITHSTSANVKLKPDHENSELNPFNSSLLATGTAGGLRTQGQLQHRLPARNMVAFTNHSANVRGAITLQHSMENAELDIWDPIKILSGHGYALVFPDFNSTSLDLNPIKHNLLESGASKGEVSLRFEQIFGGEATVSSQDSPPSEASMSAISGGISLMSGDNLIAGGVETHGVRTFSAQDLQPDQFMYYQVSLFYLHTQLIFSPTILAVSAAALPENTAMQDVDPQDDIVELINLSQHLADRIGSTADGSSTQDHAESGQPPSTTESGLPQPESSTSLAPASSELTNAAPAAVPSQRVTIMNNNAGVDITDTGIELTFLEALPDEIREEVLNQHFREQRPVREELYVPVPSKAQKDCSARPNGTVKIIILFSAIGKLCESTKLLFHPNFNITERTIDILCKFTRETCIFSKSQQNIEDIVTISIRKSSSTFGEGLLRKVAILRSSANLEPGLKAQISPLFPKELQEAGHRLLRLPSLAIFSLHHQPWSPLYVRAIWIFFHSVPLEFMRFDSPHWYVVRQAFIGSVRSSNSSALISEPTLHIRDSALLVICLAPLTHSDLTMQQQAIDLLRARGMLSAQLDLLLRKVDPAEFVLKLGSRIIQADPQKSKPFARMMPNWLNQIHLPTSIPDCASSKFRNLVNVVLLVTSKIIDLQPDEVRSIWISLANASPPNSKAIATHLVGQTARRGLPAFKWFDSMGLVEPTKLLAASTPISLTNPGPISSSGSRSFDLDTCFPALSSRAVCSPMQAVILLLGETMCLVIVGIIWPPTHCSPLKGSVPALEILELSNGWYKIKAHLDPVLVQVLKRGALRVGFKLAISGALTEAPAAGQPKAQQMGQKRTTAKGPSDKRPEEEEGYTQHLDIIVCHPHFGALVDSEDPHQPHGHHPPNQNCDSSLTRTSSEPSKDHDFVDVQLSESGKHPTSTVVISSRITSDGREAHVQAVKDGKEWQAFFKISKDDFERERKLPKRDSHSLASSLKHRSSATVTSGKSPRPQDQEDARQFFFCSSRCIGSPILSA</sequence>
<feature type="domain" description="BRCA2 OB1" evidence="3">
    <location>
        <begin position="790"/>
        <end position="860"/>
    </location>
</feature>